<sequence>MKKIMFNDKYGLTQAVLDDRKTQTRRVIKCPREFKGEWVAGFNIHIRQSDKKVVGWPCMYDADEREFDEGKILPRYKVGEIVAVAQSYADIGIEPFAFCEAAWRNKMFVKAELMPYQIKITNVRIQRLQDISDEDCLAEGVVKIVHSIPTKAPQYITGYYPSMSLKEAADKLGWGRSYSTPQYAYADLIDKVSGEGTWESNPWVWVYEFELMK</sequence>
<reference evidence="1 2" key="1">
    <citation type="submission" date="2018-08" db="EMBL/GenBank/DDBJ databases">
        <title>A genome reference for cultivated species of the human gut microbiota.</title>
        <authorList>
            <person name="Zou Y."/>
            <person name="Xue W."/>
            <person name="Luo G."/>
        </authorList>
    </citation>
    <scope>NUCLEOTIDE SEQUENCE [LARGE SCALE GENOMIC DNA]</scope>
    <source>
        <strain evidence="1 2">AF31-28B-AC</strain>
    </source>
</reference>
<evidence type="ECO:0008006" key="3">
    <source>
        <dbReference type="Google" id="ProtNLM"/>
    </source>
</evidence>
<dbReference type="RefSeq" id="WP_118493974.1">
    <property type="nucleotide sequence ID" value="NZ_QRQK01000006.1"/>
</dbReference>
<dbReference type="EMBL" id="QRQK01000006">
    <property type="protein sequence ID" value="RHM99396.1"/>
    <property type="molecule type" value="Genomic_DNA"/>
</dbReference>
<comment type="caution">
    <text evidence="1">The sequence shown here is derived from an EMBL/GenBank/DDBJ whole genome shotgun (WGS) entry which is preliminary data.</text>
</comment>
<dbReference type="Proteomes" id="UP000285109">
    <property type="component" value="Unassembled WGS sequence"/>
</dbReference>
<organism evidence="1 2">
    <name type="scientific">Phocaeicola plebeius</name>
    <dbReference type="NCBI Taxonomy" id="310297"/>
    <lineage>
        <taxon>Bacteria</taxon>
        <taxon>Pseudomonadati</taxon>
        <taxon>Bacteroidota</taxon>
        <taxon>Bacteroidia</taxon>
        <taxon>Bacteroidales</taxon>
        <taxon>Bacteroidaceae</taxon>
        <taxon>Phocaeicola</taxon>
    </lineage>
</organism>
<name>A0A415TDC2_9BACT</name>
<dbReference type="AlphaFoldDB" id="A0A415TDC2"/>
<accession>A0A415TDC2</accession>
<proteinExistence type="predicted"/>
<evidence type="ECO:0000313" key="1">
    <source>
        <dbReference type="EMBL" id="RHM99396.1"/>
    </source>
</evidence>
<protein>
    <recommendedName>
        <fullName evidence="3">ASCH domain-containing protein</fullName>
    </recommendedName>
</protein>
<gene>
    <name evidence="1" type="ORF">DWZ34_04555</name>
</gene>
<evidence type="ECO:0000313" key="2">
    <source>
        <dbReference type="Proteomes" id="UP000285109"/>
    </source>
</evidence>